<accession>A0A8J4AHK5</accession>
<dbReference type="Proteomes" id="UP000614996">
    <property type="component" value="Unassembled WGS sequence"/>
</dbReference>
<keyword evidence="3" id="KW-1185">Reference proteome</keyword>
<protein>
    <submittedName>
        <fullName evidence="2">Uncharacterized protein</fullName>
    </submittedName>
</protein>
<name>A0A8J4AHK5_9ACTN</name>
<evidence type="ECO:0000313" key="3">
    <source>
        <dbReference type="Proteomes" id="UP000614996"/>
    </source>
</evidence>
<dbReference type="AlphaFoldDB" id="A0A8J4AHK5"/>
<organism evidence="2 3">
    <name type="scientific">Actinocatenispora comari</name>
    <dbReference type="NCBI Taxonomy" id="2807577"/>
    <lineage>
        <taxon>Bacteria</taxon>
        <taxon>Bacillati</taxon>
        <taxon>Actinomycetota</taxon>
        <taxon>Actinomycetes</taxon>
        <taxon>Micromonosporales</taxon>
        <taxon>Micromonosporaceae</taxon>
        <taxon>Actinocatenispora</taxon>
    </lineage>
</organism>
<proteinExistence type="predicted"/>
<feature type="compositionally biased region" description="Acidic residues" evidence="1">
    <location>
        <begin position="79"/>
        <end position="117"/>
    </location>
</feature>
<feature type="region of interest" description="Disordered" evidence="1">
    <location>
        <begin position="22"/>
        <end position="169"/>
    </location>
</feature>
<feature type="compositionally biased region" description="Polar residues" evidence="1">
    <location>
        <begin position="39"/>
        <end position="49"/>
    </location>
</feature>
<dbReference type="EMBL" id="BOPO01000133">
    <property type="protein sequence ID" value="GIL31288.1"/>
    <property type="molecule type" value="Genomic_DNA"/>
</dbReference>
<feature type="region of interest" description="Disordered" evidence="1">
    <location>
        <begin position="190"/>
        <end position="236"/>
    </location>
</feature>
<sequence length="236" mass="24575">MPSISPANKIEDRKVATWIAATAGSPAARTRMCSPRSIIANSRIATTSRTRVERRPGSGSSAALDAGREPAEPGLEAGLEPDPEAGLEPDPEAGLEPDPEAGLEPDPEAGLEPDPEAGLEPGPEARLVMLSWSLRPVRPTGAQPTPAAGRPRDSGDRVTGGTAGTYGRGRIARCDRARSEEPEVTGLRRRRIPGAVTVLNRRSAGPGRPGSDQVERRGPHGPRSVPAGHALASVAE</sequence>
<evidence type="ECO:0000256" key="1">
    <source>
        <dbReference type="SAM" id="MobiDB-lite"/>
    </source>
</evidence>
<gene>
    <name evidence="2" type="ORF">NUM_65420</name>
</gene>
<reference evidence="3" key="1">
    <citation type="journal article" date="2021" name="Int. J. Syst. Evol. Microbiol.">
        <title>Actinocatenispora comari sp. nov., an endophytic actinomycete isolated from aerial parts of Comarum salesowianum.</title>
        <authorList>
            <person name="Oyunbileg N."/>
            <person name="Iizaka Y."/>
            <person name="Hamada M."/>
            <person name="Davaapurev B.O."/>
            <person name="Fukumoto A."/>
            <person name="Tsetseg B."/>
            <person name="Kato F."/>
            <person name="Tamura T."/>
            <person name="Batkhuu J."/>
            <person name="Anzai Y."/>
        </authorList>
    </citation>
    <scope>NUCLEOTIDE SEQUENCE [LARGE SCALE GENOMIC DNA]</scope>
    <source>
        <strain evidence="3">NUM-2625</strain>
    </source>
</reference>
<comment type="caution">
    <text evidence="2">The sequence shown here is derived from an EMBL/GenBank/DDBJ whole genome shotgun (WGS) entry which is preliminary data.</text>
</comment>
<evidence type="ECO:0000313" key="2">
    <source>
        <dbReference type="EMBL" id="GIL31288.1"/>
    </source>
</evidence>